<evidence type="ECO:0000313" key="3">
    <source>
        <dbReference type="Proteomes" id="UP001499974"/>
    </source>
</evidence>
<feature type="transmembrane region" description="Helical" evidence="1">
    <location>
        <begin position="40"/>
        <end position="58"/>
    </location>
</feature>
<keyword evidence="1" id="KW-1133">Transmembrane helix</keyword>
<keyword evidence="1" id="KW-0472">Membrane</keyword>
<feature type="transmembrane region" description="Helical" evidence="1">
    <location>
        <begin position="70"/>
        <end position="88"/>
    </location>
</feature>
<keyword evidence="3" id="KW-1185">Reference proteome</keyword>
<accession>A0ABP8X688</accession>
<feature type="transmembrane region" description="Helical" evidence="1">
    <location>
        <begin position="6"/>
        <end position="28"/>
    </location>
</feature>
<protein>
    <recommendedName>
        <fullName evidence="4">Integral membrane protein</fullName>
    </recommendedName>
</protein>
<proteinExistence type="predicted"/>
<gene>
    <name evidence="2" type="ORF">GCM10023349_18410</name>
</gene>
<evidence type="ECO:0000256" key="1">
    <source>
        <dbReference type="SAM" id="Phobius"/>
    </source>
</evidence>
<name>A0ABP8X688_9ACTN</name>
<organism evidence="2 3">
    <name type="scientific">Nocardioides conyzicola</name>
    <dbReference type="NCBI Taxonomy" id="1651781"/>
    <lineage>
        <taxon>Bacteria</taxon>
        <taxon>Bacillati</taxon>
        <taxon>Actinomycetota</taxon>
        <taxon>Actinomycetes</taxon>
        <taxon>Propionibacteriales</taxon>
        <taxon>Nocardioidaceae</taxon>
        <taxon>Nocardioides</taxon>
    </lineage>
</organism>
<keyword evidence="1" id="KW-0812">Transmembrane</keyword>
<evidence type="ECO:0008006" key="4">
    <source>
        <dbReference type="Google" id="ProtNLM"/>
    </source>
</evidence>
<sequence>MPSVSTQITFIVVGYAVLVVVLALVVAFRRGERPGWLDQMTWMLEVLLVIRALAGLGAFSGDGPDSTSTYVGYLLASVCVLPIAMQSVKDDRAPWSSGVVAVAALAIAVVAVRLEMTA</sequence>
<feature type="transmembrane region" description="Helical" evidence="1">
    <location>
        <begin position="95"/>
        <end position="114"/>
    </location>
</feature>
<dbReference type="EMBL" id="BAABKM010000002">
    <property type="protein sequence ID" value="GAA4701631.1"/>
    <property type="molecule type" value="Genomic_DNA"/>
</dbReference>
<dbReference type="Proteomes" id="UP001499974">
    <property type="component" value="Unassembled WGS sequence"/>
</dbReference>
<evidence type="ECO:0000313" key="2">
    <source>
        <dbReference type="EMBL" id="GAA4701631.1"/>
    </source>
</evidence>
<reference evidence="3" key="1">
    <citation type="journal article" date="2019" name="Int. J. Syst. Evol. Microbiol.">
        <title>The Global Catalogue of Microorganisms (GCM) 10K type strain sequencing project: providing services to taxonomists for standard genome sequencing and annotation.</title>
        <authorList>
            <consortium name="The Broad Institute Genomics Platform"/>
            <consortium name="The Broad Institute Genome Sequencing Center for Infectious Disease"/>
            <person name="Wu L."/>
            <person name="Ma J."/>
        </authorList>
    </citation>
    <scope>NUCLEOTIDE SEQUENCE [LARGE SCALE GENOMIC DNA]</scope>
    <source>
        <strain evidence="3">JCM 18531</strain>
    </source>
</reference>
<comment type="caution">
    <text evidence="2">The sequence shown here is derived from an EMBL/GenBank/DDBJ whole genome shotgun (WGS) entry which is preliminary data.</text>
</comment>